<reference evidence="3" key="1">
    <citation type="submission" date="2021-03" db="EMBL/GenBank/DDBJ databases">
        <title>Revisited historic fungal species revealed as producer of novel bioactive compounds through whole genome sequencing and comparative genomics.</title>
        <authorList>
            <person name="Vignolle G.A."/>
            <person name="Hochenegger N."/>
            <person name="Mach R.L."/>
            <person name="Mach-Aigner A.R."/>
            <person name="Javad Rahimi M."/>
            <person name="Salim K.A."/>
            <person name="Chan C.M."/>
            <person name="Lim L.B.L."/>
            <person name="Cai F."/>
            <person name="Druzhinina I.S."/>
            <person name="U'Ren J.M."/>
            <person name="Derntl C."/>
        </authorList>
    </citation>
    <scope>NUCLEOTIDE SEQUENCE</scope>
    <source>
        <strain evidence="3">TUCIM 5799</strain>
    </source>
</reference>
<comment type="caution">
    <text evidence="3">The sequence shown here is derived from an EMBL/GenBank/DDBJ whole genome shotgun (WGS) entry which is preliminary data.</text>
</comment>
<feature type="region of interest" description="Disordered" evidence="1">
    <location>
        <begin position="281"/>
        <end position="309"/>
    </location>
</feature>
<dbReference type="PANTHER" id="PTHR11736">
    <property type="entry name" value="MELANOMA-ASSOCIATED ANTIGEN MAGE ANTIGEN"/>
    <property type="match status" value="1"/>
</dbReference>
<feature type="compositionally biased region" description="Basic residues" evidence="1">
    <location>
        <begin position="1"/>
        <end position="10"/>
    </location>
</feature>
<dbReference type="Pfam" id="PF01454">
    <property type="entry name" value="MAGE"/>
    <property type="match status" value="1"/>
</dbReference>
<feature type="region of interest" description="Disordered" evidence="1">
    <location>
        <begin position="1"/>
        <end position="56"/>
    </location>
</feature>
<evidence type="ECO:0000313" key="3">
    <source>
        <dbReference type="EMBL" id="KAI1865265.1"/>
    </source>
</evidence>
<feature type="domain" description="MAGE" evidence="2">
    <location>
        <begin position="62"/>
        <end position="263"/>
    </location>
</feature>
<dbReference type="GO" id="GO:0005634">
    <property type="term" value="C:nucleus"/>
    <property type="evidence" value="ECO:0007669"/>
    <property type="project" value="TreeGrafter"/>
</dbReference>
<proteinExistence type="predicted"/>
<dbReference type="AlphaFoldDB" id="A0A9Q0AMW2"/>
<dbReference type="OrthoDB" id="205198at2759"/>
<evidence type="ECO:0000256" key="1">
    <source>
        <dbReference type="SAM" id="MobiDB-lite"/>
    </source>
</evidence>
<sequence>MPPQTQRKRRAGDYEDEDVPRQRQPKRQGDSEEDEESEPEEDGDVDMSGAGSSDDAQSVKKLVRYALACEYARVPIRRDGIRDKVLASNPRSFKKVFDGAQLQLRQVFGMEMAELPAKEKRTIKEKQKANAAQRNKSASQSTASSRTYILVSILPRVYKTQAIIGPSRVPSSSEEAEFVGFYTFVLALICLSGGDISDAKLKDYLQRMNADENLPFDKTNNVLAKLVRQGYLDKVVERSDDGEDAITWCVGTRAKVEVPPETIAAIVRQVWQDPPNDLHKRINKSLGLQGSAELQADEAEDDEEGEGEE</sequence>
<dbReference type="InterPro" id="IPR041899">
    <property type="entry name" value="MAGE_WH2"/>
</dbReference>
<dbReference type="PANTHER" id="PTHR11736:SF14">
    <property type="entry name" value="NSE3 HOMOLOG, SMC5-SMC6 COMPLEX COMPONENT"/>
    <property type="match status" value="1"/>
</dbReference>
<dbReference type="EMBL" id="JAFIMR010000022">
    <property type="protein sequence ID" value="KAI1865265.1"/>
    <property type="molecule type" value="Genomic_DNA"/>
</dbReference>
<dbReference type="InterPro" id="IPR002190">
    <property type="entry name" value="MHD_dom"/>
</dbReference>
<dbReference type="GO" id="GO:0006281">
    <property type="term" value="P:DNA repair"/>
    <property type="evidence" value="ECO:0007669"/>
    <property type="project" value="TreeGrafter"/>
</dbReference>
<evidence type="ECO:0000259" key="2">
    <source>
        <dbReference type="SMART" id="SM01373"/>
    </source>
</evidence>
<dbReference type="Gene3D" id="1.10.10.1210">
    <property type="entry name" value="MAGE homology domain, winged helix WH2 motif"/>
    <property type="match status" value="1"/>
</dbReference>
<name>A0A9Q0AMW2_9PEZI</name>
<protein>
    <recommendedName>
        <fullName evidence="2">MAGE domain-containing protein</fullName>
    </recommendedName>
</protein>
<organism evidence="3 4">
    <name type="scientific">Neoarthrinium moseri</name>
    <dbReference type="NCBI Taxonomy" id="1658444"/>
    <lineage>
        <taxon>Eukaryota</taxon>
        <taxon>Fungi</taxon>
        <taxon>Dikarya</taxon>
        <taxon>Ascomycota</taxon>
        <taxon>Pezizomycotina</taxon>
        <taxon>Sordariomycetes</taxon>
        <taxon>Xylariomycetidae</taxon>
        <taxon>Amphisphaeriales</taxon>
        <taxon>Apiosporaceae</taxon>
        <taxon>Neoarthrinium</taxon>
    </lineage>
</organism>
<dbReference type="InterPro" id="IPR037445">
    <property type="entry name" value="MAGE"/>
</dbReference>
<dbReference type="Gene3D" id="1.10.10.1200">
    <property type="entry name" value="MAGE homology domain, winged helix WH1 motif"/>
    <property type="match status" value="1"/>
</dbReference>
<feature type="compositionally biased region" description="Acidic residues" evidence="1">
    <location>
        <begin position="31"/>
        <end position="45"/>
    </location>
</feature>
<keyword evidence="4" id="KW-1185">Reference proteome</keyword>
<gene>
    <name evidence="3" type="ORF">JX265_008312</name>
</gene>
<dbReference type="InterPro" id="IPR041898">
    <property type="entry name" value="MAGE_WH1"/>
</dbReference>
<feature type="compositionally biased region" description="Acidic residues" evidence="1">
    <location>
        <begin position="295"/>
        <end position="309"/>
    </location>
</feature>
<accession>A0A9Q0AMW2</accession>
<evidence type="ECO:0000313" key="4">
    <source>
        <dbReference type="Proteomes" id="UP000829685"/>
    </source>
</evidence>
<dbReference type="Proteomes" id="UP000829685">
    <property type="component" value="Unassembled WGS sequence"/>
</dbReference>
<dbReference type="SMART" id="SM01373">
    <property type="entry name" value="MAGE"/>
    <property type="match status" value="1"/>
</dbReference>